<dbReference type="AlphaFoldDB" id="A0A3S5B8E8"/>
<dbReference type="PANTHER" id="PTHR11102">
    <property type="entry name" value="SEL-1-LIKE PROTEIN"/>
    <property type="match status" value="1"/>
</dbReference>
<name>A0A3S5B8E8_9PLAT</name>
<proteinExistence type="inferred from homology"/>
<keyword evidence="3" id="KW-1185">Reference proteome</keyword>
<dbReference type="InterPro" id="IPR011990">
    <property type="entry name" value="TPR-like_helical_dom_sf"/>
</dbReference>
<dbReference type="InterPro" id="IPR006597">
    <property type="entry name" value="Sel1-like"/>
</dbReference>
<dbReference type="Proteomes" id="UP000784294">
    <property type="component" value="Unassembled WGS sequence"/>
</dbReference>
<evidence type="ECO:0000256" key="1">
    <source>
        <dbReference type="ARBA" id="ARBA00038101"/>
    </source>
</evidence>
<dbReference type="SMART" id="SM00671">
    <property type="entry name" value="SEL1"/>
    <property type="match status" value="1"/>
</dbReference>
<gene>
    <name evidence="2" type="ORF">PXEA_LOCUS30277</name>
</gene>
<reference evidence="2" key="1">
    <citation type="submission" date="2018-11" db="EMBL/GenBank/DDBJ databases">
        <authorList>
            <consortium name="Pathogen Informatics"/>
        </authorList>
    </citation>
    <scope>NUCLEOTIDE SEQUENCE</scope>
</reference>
<evidence type="ECO:0008006" key="4">
    <source>
        <dbReference type="Google" id="ProtNLM"/>
    </source>
</evidence>
<dbReference type="GO" id="GO:0005789">
    <property type="term" value="C:endoplasmic reticulum membrane"/>
    <property type="evidence" value="ECO:0007669"/>
    <property type="project" value="TreeGrafter"/>
</dbReference>
<evidence type="ECO:0000313" key="2">
    <source>
        <dbReference type="EMBL" id="VEL36837.1"/>
    </source>
</evidence>
<accession>A0A3S5B8E8</accession>
<dbReference type="SUPFAM" id="SSF81901">
    <property type="entry name" value="HCP-like"/>
    <property type="match status" value="1"/>
</dbReference>
<organism evidence="2 3">
    <name type="scientific">Protopolystoma xenopodis</name>
    <dbReference type="NCBI Taxonomy" id="117903"/>
    <lineage>
        <taxon>Eukaryota</taxon>
        <taxon>Metazoa</taxon>
        <taxon>Spiralia</taxon>
        <taxon>Lophotrochozoa</taxon>
        <taxon>Platyhelminthes</taxon>
        <taxon>Monogenea</taxon>
        <taxon>Polyopisthocotylea</taxon>
        <taxon>Polystomatidea</taxon>
        <taxon>Polystomatidae</taxon>
        <taxon>Protopolystoma</taxon>
    </lineage>
</organism>
<evidence type="ECO:0000313" key="3">
    <source>
        <dbReference type="Proteomes" id="UP000784294"/>
    </source>
</evidence>
<dbReference type="Pfam" id="PF08238">
    <property type="entry name" value="Sel1"/>
    <property type="match status" value="2"/>
</dbReference>
<dbReference type="OrthoDB" id="27934at2759"/>
<comment type="caution">
    <text evidence="2">The sequence shown here is derived from an EMBL/GenBank/DDBJ whole genome shotgun (WGS) entry which is preliminary data.</text>
</comment>
<dbReference type="GO" id="GO:0036503">
    <property type="term" value="P:ERAD pathway"/>
    <property type="evidence" value="ECO:0007669"/>
    <property type="project" value="TreeGrafter"/>
</dbReference>
<dbReference type="InterPro" id="IPR050767">
    <property type="entry name" value="Sel1_AlgK"/>
</dbReference>
<protein>
    <recommendedName>
        <fullName evidence="4">Sel1 repeat family protein</fullName>
    </recommendedName>
</protein>
<dbReference type="PANTHER" id="PTHR11102:SF147">
    <property type="entry name" value="SEL1L ADAPTOR SUBUNIT OF ERAD E3 UBIQUITIN LIGASE"/>
    <property type="match status" value="1"/>
</dbReference>
<sequence>MLISGGEEIAVDARRGLAYLRLSVEANNPVGQTLLGIAYLRGRAGLTQDTMTALELFLKAADQGWSEAQLHLGLLFLGTHYC</sequence>
<dbReference type="EMBL" id="CAAALY010253314">
    <property type="protein sequence ID" value="VEL36837.1"/>
    <property type="molecule type" value="Genomic_DNA"/>
</dbReference>
<dbReference type="Gene3D" id="1.25.40.10">
    <property type="entry name" value="Tetratricopeptide repeat domain"/>
    <property type="match status" value="1"/>
</dbReference>
<comment type="similarity">
    <text evidence="1">Belongs to the sel-1 family.</text>
</comment>